<feature type="transmembrane region" description="Helical" evidence="7">
    <location>
        <begin position="160"/>
        <end position="178"/>
    </location>
</feature>
<evidence type="ECO:0000256" key="4">
    <source>
        <dbReference type="ARBA" id="ARBA00022692"/>
    </source>
</evidence>
<keyword evidence="9" id="KW-1185">Reference proteome</keyword>
<feature type="transmembrane region" description="Helical" evidence="7">
    <location>
        <begin position="324"/>
        <end position="345"/>
    </location>
</feature>
<evidence type="ECO:0000313" key="8">
    <source>
        <dbReference type="EMBL" id="UNY98492.1"/>
    </source>
</evidence>
<feature type="transmembrane region" description="Helical" evidence="7">
    <location>
        <begin position="6"/>
        <end position="26"/>
    </location>
</feature>
<name>A0ABY3YLL5_9FLAO</name>
<comment type="subcellular location">
    <subcellularLocation>
        <location evidence="1">Cell membrane</location>
        <topology evidence="1">Multi-pass membrane protein</topology>
    </subcellularLocation>
</comment>
<evidence type="ECO:0000256" key="7">
    <source>
        <dbReference type="SAM" id="Phobius"/>
    </source>
</evidence>
<proteinExistence type="predicted"/>
<evidence type="ECO:0000256" key="5">
    <source>
        <dbReference type="ARBA" id="ARBA00022989"/>
    </source>
</evidence>
<dbReference type="CDD" id="cd06853">
    <property type="entry name" value="GT_WecA_like"/>
    <property type="match status" value="1"/>
</dbReference>
<dbReference type="PANTHER" id="PTHR22926:SF3">
    <property type="entry name" value="UNDECAPRENYL-PHOSPHATE ALPHA-N-ACETYLGLUCOSAMINYL 1-PHOSPHATE TRANSFERASE"/>
    <property type="match status" value="1"/>
</dbReference>
<feature type="transmembrane region" description="Helical" evidence="7">
    <location>
        <begin position="47"/>
        <end position="67"/>
    </location>
</feature>
<gene>
    <name evidence="8" type="ORF">MQE36_15605</name>
</gene>
<keyword evidence="5 7" id="KW-1133">Transmembrane helix</keyword>
<feature type="transmembrane region" description="Helical" evidence="7">
    <location>
        <begin position="184"/>
        <end position="203"/>
    </location>
</feature>
<keyword evidence="4 7" id="KW-0812">Transmembrane</keyword>
<dbReference type="InterPro" id="IPR018480">
    <property type="entry name" value="PNAcMuramoyl-5peptid_Trfase_CS"/>
</dbReference>
<dbReference type="PROSITE" id="PS01348">
    <property type="entry name" value="MRAY_2"/>
    <property type="match status" value="1"/>
</dbReference>
<dbReference type="Proteomes" id="UP000829476">
    <property type="component" value="Chromosome"/>
</dbReference>
<dbReference type="PANTHER" id="PTHR22926">
    <property type="entry name" value="PHOSPHO-N-ACETYLMURAMOYL-PENTAPEPTIDE-TRANSFERASE"/>
    <property type="match status" value="1"/>
</dbReference>
<protein>
    <submittedName>
        <fullName evidence="8">Undecaprenyl/decaprenyl-phosphate alpha-N-acetylglucosaminyl 1-phosphate transferase</fullName>
    </submittedName>
</protein>
<evidence type="ECO:0000313" key="9">
    <source>
        <dbReference type="Proteomes" id="UP000829476"/>
    </source>
</evidence>
<feature type="transmembrane region" description="Helical" evidence="7">
    <location>
        <begin position="131"/>
        <end position="153"/>
    </location>
</feature>
<dbReference type="InterPro" id="IPR000715">
    <property type="entry name" value="Glycosyl_transferase_4"/>
</dbReference>
<evidence type="ECO:0000256" key="1">
    <source>
        <dbReference type="ARBA" id="ARBA00004651"/>
    </source>
</evidence>
<dbReference type="RefSeq" id="WP_242936898.1">
    <property type="nucleotide sequence ID" value="NZ_CP094326.1"/>
</dbReference>
<accession>A0ABY3YLL5</accession>
<evidence type="ECO:0000256" key="6">
    <source>
        <dbReference type="ARBA" id="ARBA00023136"/>
    </source>
</evidence>
<keyword evidence="2" id="KW-1003">Cell membrane</keyword>
<sequence>MLYAIGVFLGCFVLTIWTIPKIIRVVTHKNLMDDPGSRSSHETKTPTLGGVSFFLAFIGVMFFIRDFDHFEEAIYFVPALTIVFIAGLKDDLVSISPRAKLVAQISAIGFILYNSGFQFNTFNGFLGIGDIPVWLGMVLSGFLMIVIINAFNLIDGIDGLASMVGLVISGAYGTIFYLIDEPFYMLVCLALQGCLLAFLYYNLSVHRKIFMGDTGSLLVGFIISALTVKMLALNPSDMIELPFLMENAPVVAVSILIVPLFDTARVFTIRLLQNRSPFSADRNHIHHLFIDGLLLSHRRASFFISVLNFLFISFIVLMAKEVGYMQLTGMFAISIAGLCVMCHALKKNRDRLQSRSSAVKRLKNIVKQRQSEPLTQLNVLRRNAG</sequence>
<dbReference type="GO" id="GO:0016740">
    <property type="term" value="F:transferase activity"/>
    <property type="evidence" value="ECO:0007669"/>
    <property type="project" value="UniProtKB-KW"/>
</dbReference>
<dbReference type="EMBL" id="CP094326">
    <property type="protein sequence ID" value="UNY98492.1"/>
    <property type="molecule type" value="Genomic_DNA"/>
</dbReference>
<evidence type="ECO:0000256" key="2">
    <source>
        <dbReference type="ARBA" id="ARBA00022475"/>
    </source>
</evidence>
<feature type="transmembrane region" description="Helical" evidence="7">
    <location>
        <begin position="300"/>
        <end position="318"/>
    </location>
</feature>
<feature type="transmembrane region" description="Helical" evidence="7">
    <location>
        <begin position="101"/>
        <end position="119"/>
    </location>
</feature>
<feature type="transmembrane region" description="Helical" evidence="7">
    <location>
        <begin position="73"/>
        <end position="89"/>
    </location>
</feature>
<organism evidence="8 9">
    <name type="scientific">Zhouia spongiae</name>
    <dbReference type="NCBI Taxonomy" id="2202721"/>
    <lineage>
        <taxon>Bacteria</taxon>
        <taxon>Pseudomonadati</taxon>
        <taxon>Bacteroidota</taxon>
        <taxon>Flavobacteriia</taxon>
        <taxon>Flavobacteriales</taxon>
        <taxon>Flavobacteriaceae</taxon>
        <taxon>Zhouia</taxon>
    </lineage>
</organism>
<feature type="transmembrane region" description="Helical" evidence="7">
    <location>
        <begin position="215"/>
        <end position="232"/>
    </location>
</feature>
<reference evidence="8 9" key="1">
    <citation type="journal article" date="2018" name="Int. J. Syst. Evol. Microbiol.">
        <title>Zhouia spongiae sp. nov., isolated from a marine sponge.</title>
        <authorList>
            <person name="Zhuang L."/>
            <person name="Lin B."/>
            <person name="Qin F."/>
            <person name="Luo L."/>
        </authorList>
    </citation>
    <scope>NUCLEOTIDE SEQUENCE [LARGE SCALE GENOMIC DNA]</scope>
    <source>
        <strain evidence="8 9">HN-Y44</strain>
    </source>
</reference>
<dbReference type="Pfam" id="PF00953">
    <property type="entry name" value="Glycos_transf_4"/>
    <property type="match status" value="1"/>
</dbReference>
<keyword evidence="6 7" id="KW-0472">Membrane</keyword>
<evidence type="ECO:0000256" key="3">
    <source>
        <dbReference type="ARBA" id="ARBA00022679"/>
    </source>
</evidence>
<keyword evidence="3 8" id="KW-0808">Transferase</keyword>